<sequence>MRRLVITNSGVTQFPSLYGLNKIQFINFTNNFIKDISNANFMECDEELTDLYVLILNNNQIHDINVTFGIFTPNLKYLSIADNMVAHISSQSLLNLTYLELLDLTGNNLSELPSNLLKDNINIKVVGLGPNPISQIDNDFFHSGKQMEALVLGSTRVGDSVWKHLYYLPTIHELQLGNCSLTYINITVMGRLGRLQHLDLSRNNLSKILNYTFINHVNLVTLLLSHNAISHIESHAFQGLRLINKLDLTGNQLKTLHPLTLNSMPETYLLNISYNQLNHFPDLHNLTKLFVLDLRHNRISKLDNGSFAGLPNLAGINLSWNKLTALRRNVFQNSRSLELLQVSNNDIEVIEVGAFKNMSKLKWVLLKHNNIKNIAYVFTNMLSLLQLDLGYNKIDGPIHAGHFYNSFALQQIILNNNHVTSIAGAAFSKFLHLEIVDLRYNNISSLQPYNIKFSPFTTPPPVFYFRGNRFNCDCHISWMRQCLNRWTESCKGLEIDEFEFLLCYNGYKIRKFSLIKNAQLENMLCEFEDPCVGICDCCQSLSCNCRMACPTNCTCLMSFNHQNGIVDCSNKRITNVTENIPSIAKTFYLDGNDLVYITSSIFSGLYQLKTLYLNKSGIEIVKPTAFVNLTKLENLYLNENSLSCVDIELLNGLVSLKLLQLEHNRIAFIADDAFKGITNLEVLRLVYNKLVSLPYGFTESMVTLKYLTLSNNPWSCDCNNLHDLKEITYELADVIKDRHDMYCFVNNTKNESFAIGSKQHVVELDYWSICPNQSVIFQNRTIEKHREVLNYKEVQALTSTLVLLVLVIIISTLVFMNRTLLQVVMYNKFGIRLFSVKHEENKMYDAFVSYSHKDEGFVVPELVQRLENKDGYKLCLHFRDFPIGACIADSIIQSVEDSSRTIMIVSNNFLDSEWCQYEFQTAHHSVLRDKSQKIILILMENIDPSKLDPELKLYMKTKTYLQRTDPWFWEKLEFALPVKAKPKIADQQLNDLNKINIEFKEEENRANIQKNMF</sequence>
<dbReference type="InterPro" id="IPR035897">
    <property type="entry name" value="Toll_tir_struct_dom_sf"/>
</dbReference>
<evidence type="ECO:0000256" key="1">
    <source>
        <dbReference type="ARBA" id="ARBA00004167"/>
    </source>
</evidence>
<dbReference type="PROSITE" id="PS50104">
    <property type="entry name" value="TIR"/>
    <property type="match status" value="1"/>
</dbReference>
<keyword evidence="6" id="KW-0677">Repeat</keyword>
<proteinExistence type="inferred from homology"/>
<dbReference type="InterPro" id="IPR001611">
    <property type="entry name" value="Leu-rich_rpt"/>
</dbReference>
<reference evidence="13 14" key="1">
    <citation type="submission" date="2020-06" db="EMBL/GenBank/DDBJ databases">
        <authorList>
            <person name="Li R."/>
            <person name="Bekaert M."/>
        </authorList>
    </citation>
    <scope>NUCLEOTIDE SEQUENCE [LARGE SCALE GENOMIC DNA]</scope>
    <source>
        <strain evidence="14">wild</strain>
    </source>
</reference>
<dbReference type="EMBL" id="CACVKT020007975">
    <property type="protein sequence ID" value="CAC5412113.1"/>
    <property type="molecule type" value="Genomic_DNA"/>
</dbReference>
<comment type="similarity">
    <text evidence="2">Belongs to the Toll-like receptor family.</text>
</comment>
<dbReference type="AlphaFoldDB" id="A0A6J8DU39"/>
<accession>A0A6J8DU39</accession>
<evidence type="ECO:0000256" key="3">
    <source>
        <dbReference type="ARBA" id="ARBA00022614"/>
    </source>
</evidence>
<evidence type="ECO:0000259" key="12">
    <source>
        <dbReference type="PROSITE" id="PS50104"/>
    </source>
</evidence>
<keyword evidence="4 11" id="KW-0812">Transmembrane</keyword>
<dbReference type="PANTHER" id="PTHR24365">
    <property type="entry name" value="TOLL-LIKE RECEPTOR"/>
    <property type="match status" value="1"/>
</dbReference>
<dbReference type="FunFam" id="3.40.50.10140:FF:000021">
    <property type="entry name" value="Toll receptor 13"/>
    <property type="match status" value="1"/>
</dbReference>
<dbReference type="SMART" id="SM00365">
    <property type="entry name" value="LRR_SD22"/>
    <property type="match status" value="6"/>
</dbReference>
<dbReference type="FunFam" id="3.80.10.10:FF:000770">
    <property type="entry name" value="Uncharacterized protein"/>
    <property type="match status" value="1"/>
</dbReference>
<dbReference type="GO" id="GO:0007165">
    <property type="term" value="P:signal transduction"/>
    <property type="evidence" value="ECO:0007669"/>
    <property type="project" value="InterPro"/>
</dbReference>
<dbReference type="PANTHER" id="PTHR24365:SF541">
    <property type="entry name" value="PROTEIN TOLL-RELATED"/>
    <property type="match status" value="1"/>
</dbReference>
<protein>
    <recommendedName>
        <fullName evidence="12">TIR domain-containing protein</fullName>
    </recommendedName>
</protein>
<dbReference type="SMART" id="SM00255">
    <property type="entry name" value="TIR"/>
    <property type="match status" value="1"/>
</dbReference>
<gene>
    <name evidence="13" type="ORF">MCOR_45132</name>
</gene>
<evidence type="ECO:0000256" key="2">
    <source>
        <dbReference type="ARBA" id="ARBA00009634"/>
    </source>
</evidence>
<dbReference type="Gene3D" id="3.40.50.10140">
    <property type="entry name" value="Toll/interleukin-1 receptor homology (TIR) domain"/>
    <property type="match status" value="1"/>
</dbReference>
<evidence type="ECO:0000256" key="10">
    <source>
        <dbReference type="ARBA" id="ARBA00023180"/>
    </source>
</evidence>
<dbReference type="Pfam" id="PF01582">
    <property type="entry name" value="TIR"/>
    <property type="match status" value="1"/>
</dbReference>
<evidence type="ECO:0000313" key="14">
    <source>
        <dbReference type="Proteomes" id="UP000507470"/>
    </source>
</evidence>
<keyword evidence="14" id="KW-1185">Reference proteome</keyword>
<dbReference type="GO" id="GO:0005886">
    <property type="term" value="C:plasma membrane"/>
    <property type="evidence" value="ECO:0007669"/>
    <property type="project" value="TreeGrafter"/>
</dbReference>
<dbReference type="PRINTS" id="PR01537">
    <property type="entry name" value="INTRLKN1R1F"/>
</dbReference>
<name>A0A6J8DU39_MYTCO</name>
<dbReference type="InterPro" id="IPR032675">
    <property type="entry name" value="LRR_dom_sf"/>
</dbReference>
<evidence type="ECO:0000256" key="7">
    <source>
        <dbReference type="ARBA" id="ARBA00022989"/>
    </source>
</evidence>
<dbReference type="GO" id="GO:0038023">
    <property type="term" value="F:signaling receptor activity"/>
    <property type="evidence" value="ECO:0007669"/>
    <property type="project" value="TreeGrafter"/>
</dbReference>
<evidence type="ECO:0000256" key="8">
    <source>
        <dbReference type="ARBA" id="ARBA00023136"/>
    </source>
</evidence>
<evidence type="ECO:0000256" key="6">
    <source>
        <dbReference type="ARBA" id="ARBA00022737"/>
    </source>
</evidence>
<evidence type="ECO:0000256" key="11">
    <source>
        <dbReference type="SAM" id="Phobius"/>
    </source>
</evidence>
<comment type="subcellular location">
    <subcellularLocation>
        <location evidence="1">Membrane</location>
        <topology evidence="1">Single-pass membrane protein</topology>
    </subcellularLocation>
</comment>
<keyword evidence="9" id="KW-0675">Receptor</keyword>
<keyword evidence="8 11" id="KW-0472">Membrane</keyword>
<dbReference type="InterPro" id="IPR000157">
    <property type="entry name" value="TIR_dom"/>
</dbReference>
<keyword evidence="7 11" id="KW-1133">Transmembrane helix</keyword>
<dbReference type="InterPro" id="IPR003591">
    <property type="entry name" value="Leu-rich_rpt_typical-subtyp"/>
</dbReference>
<evidence type="ECO:0000256" key="5">
    <source>
        <dbReference type="ARBA" id="ARBA00022729"/>
    </source>
</evidence>
<keyword evidence="3" id="KW-0433">Leucine-rich repeat</keyword>
<dbReference type="PROSITE" id="PS51450">
    <property type="entry name" value="LRR"/>
    <property type="match status" value="3"/>
</dbReference>
<evidence type="ECO:0000256" key="4">
    <source>
        <dbReference type="ARBA" id="ARBA00022692"/>
    </source>
</evidence>
<keyword evidence="5" id="KW-0732">Signal</keyword>
<dbReference type="Proteomes" id="UP000507470">
    <property type="component" value="Unassembled WGS sequence"/>
</dbReference>
<dbReference type="OrthoDB" id="1421090at2759"/>
<dbReference type="SUPFAM" id="SSF52200">
    <property type="entry name" value="Toll/Interleukin receptor TIR domain"/>
    <property type="match status" value="1"/>
</dbReference>
<dbReference type="Gene3D" id="3.80.10.10">
    <property type="entry name" value="Ribonuclease Inhibitor"/>
    <property type="match status" value="6"/>
</dbReference>
<dbReference type="Pfam" id="PF13855">
    <property type="entry name" value="LRR_8"/>
    <property type="match status" value="5"/>
</dbReference>
<evidence type="ECO:0000313" key="13">
    <source>
        <dbReference type="EMBL" id="CAC5412113.1"/>
    </source>
</evidence>
<dbReference type="SMART" id="SM00369">
    <property type="entry name" value="LRR_TYP"/>
    <property type="match status" value="16"/>
</dbReference>
<feature type="transmembrane region" description="Helical" evidence="11">
    <location>
        <begin position="796"/>
        <end position="816"/>
    </location>
</feature>
<keyword evidence="10" id="KW-0325">Glycoprotein</keyword>
<evidence type="ECO:0000256" key="9">
    <source>
        <dbReference type="ARBA" id="ARBA00023170"/>
    </source>
</evidence>
<dbReference type="SUPFAM" id="SSF52058">
    <property type="entry name" value="L domain-like"/>
    <property type="match status" value="3"/>
</dbReference>
<organism evidence="13 14">
    <name type="scientific">Mytilus coruscus</name>
    <name type="common">Sea mussel</name>
    <dbReference type="NCBI Taxonomy" id="42192"/>
    <lineage>
        <taxon>Eukaryota</taxon>
        <taxon>Metazoa</taxon>
        <taxon>Spiralia</taxon>
        <taxon>Lophotrochozoa</taxon>
        <taxon>Mollusca</taxon>
        <taxon>Bivalvia</taxon>
        <taxon>Autobranchia</taxon>
        <taxon>Pteriomorphia</taxon>
        <taxon>Mytilida</taxon>
        <taxon>Mytiloidea</taxon>
        <taxon>Mytilidae</taxon>
        <taxon>Mytilinae</taxon>
        <taxon>Mytilus</taxon>
    </lineage>
</organism>
<feature type="domain" description="TIR" evidence="12">
    <location>
        <begin position="842"/>
        <end position="976"/>
    </location>
</feature>